<proteinExistence type="inferred from homology"/>
<dbReference type="GO" id="GO:0004364">
    <property type="term" value="F:glutathione transferase activity"/>
    <property type="evidence" value="ECO:0007669"/>
    <property type="project" value="TreeGrafter"/>
</dbReference>
<comment type="similarity">
    <text evidence="1">Belongs to the GST superfamily. Zeta family.</text>
</comment>
<dbReference type="SFLD" id="SFLDS00019">
    <property type="entry name" value="Glutathione_Transferase_(cytos"/>
    <property type="match status" value="1"/>
</dbReference>
<dbReference type="InterPro" id="IPR034333">
    <property type="entry name" value="GST_Zeta_N"/>
</dbReference>
<dbReference type="NCBIfam" id="TIGR01262">
    <property type="entry name" value="maiA"/>
    <property type="match status" value="1"/>
</dbReference>
<organism evidence="2 3">
    <name type="scientific">Vibrio splendidus</name>
    <dbReference type="NCBI Taxonomy" id="29497"/>
    <lineage>
        <taxon>Bacteria</taxon>
        <taxon>Pseudomonadati</taxon>
        <taxon>Pseudomonadota</taxon>
        <taxon>Gammaproteobacteria</taxon>
        <taxon>Vibrionales</taxon>
        <taxon>Vibrionaceae</taxon>
        <taxon>Vibrio</taxon>
    </lineage>
</organism>
<dbReference type="InterPro" id="IPR036282">
    <property type="entry name" value="Glutathione-S-Trfase_C_sf"/>
</dbReference>
<dbReference type="PANTHER" id="PTHR42673:SF21">
    <property type="entry name" value="GLUTATHIONE S-TRANSFERASE YFCF"/>
    <property type="match status" value="1"/>
</dbReference>
<dbReference type="EMBL" id="PIFK01000009">
    <property type="protein sequence ID" value="PTP38365.1"/>
    <property type="molecule type" value="Genomic_DNA"/>
</dbReference>
<dbReference type="InterPro" id="IPR010987">
    <property type="entry name" value="Glutathione-S-Trfase_C-like"/>
</dbReference>
<dbReference type="InterPro" id="IPR005955">
    <property type="entry name" value="GST_Zeta"/>
</dbReference>
<dbReference type="GO" id="GO:0006559">
    <property type="term" value="P:L-phenylalanine catabolic process"/>
    <property type="evidence" value="ECO:0007669"/>
    <property type="project" value="TreeGrafter"/>
</dbReference>
<dbReference type="CDD" id="cd03042">
    <property type="entry name" value="GST_N_Zeta"/>
    <property type="match status" value="1"/>
</dbReference>
<gene>
    <name evidence="2" type="primary">maiA</name>
    <name evidence="2" type="ORF">CWO07_06320</name>
</gene>
<dbReference type="SUPFAM" id="SSF52833">
    <property type="entry name" value="Thioredoxin-like"/>
    <property type="match status" value="1"/>
</dbReference>
<dbReference type="PANTHER" id="PTHR42673">
    <property type="entry name" value="MALEYLACETOACETATE ISOMERASE"/>
    <property type="match status" value="1"/>
</dbReference>
<name>A0A2N7G2E6_VIBSP</name>
<evidence type="ECO:0000313" key="2">
    <source>
        <dbReference type="EMBL" id="PTP38365.1"/>
    </source>
</evidence>
<dbReference type="Gene3D" id="1.20.1050.10">
    <property type="match status" value="1"/>
</dbReference>
<dbReference type="Pfam" id="PF13417">
    <property type="entry name" value="GST_N_3"/>
    <property type="match status" value="1"/>
</dbReference>
<dbReference type="SUPFAM" id="SSF47616">
    <property type="entry name" value="GST C-terminal domain-like"/>
    <property type="match status" value="1"/>
</dbReference>
<dbReference type="GO" id="GO:0006749">
    <property type="term" value="P:glutathione metabolic process"/>
    <property type="evidence" value="ECO:0007669"/>
    <property type="project" value="TreeGrafter"/>
</dbReference>
<dbReference type="AlphaFoldDB" id="A0A2N7G2E6"/>
<evidence type="ECO:0000256" key="1">
    <source>
        <dbReference type="ARBA" id="ARBA00010007"/>
    </source>
</evidence>
<protein>
    <submittedName>
        <fullName evidence="2">Maleylacetoacetate isomerase</fullName>
    </submittedName>
</protein>
<dbReference type="PROSITE" id="PS50405">
    <property type="entry name" value="GST_CTER"/>
    <property type="match status" value="1"/>
</dbReference>
<dbReference type="Gene3D" id="3.40.30.10">
    <property type="entry name" value="Glutaredoxin"/>
    <property type="match status" value="1"/>
</dbReference>
<dbReference type="InterPro" id="IPR036249">
    <property type="entry name" value="Thioredoxin-like_sf"/>
</dbReference>
<evidence type="ECO:0000313" key="3">
    <source>
        <dbReference type="Proteomes" id="UP000244197"/>
    </source>
</evidence>
<keyword evidence="2" id="KW-0413">Isomerase</keyword>
<dbReference type="RefSeq" id="WP_102457778.1">
    <property type="nucleotide sequence ID" value="NZ_CAWNUY010000046.1"/>
</dbReference>
<comment type="caution">
    <text evidence="2">The sequence shown here is derived from an EMBL/GenBank/DDBJ whole genome shotgun (WGS) entry which is preliminary data.</text>
</comment>
<dbReference type="Proteomes" id="UP000244197">
    <property type="component" value="Unassembled WGS sequence"/>
</dbReference>
<dbReference type="InterPro" id="IPR040079">
    <property type="entry name" value="Glutathione_S-Trfase"/>
</dbReference>
<dbReference type="InterPro" id="IPR004045">
    <property type="entry name" value="Glutathione_S-Trfase_N"/>
</dbReference>
<dbReference type="PROSITE" id="PS50404">
    <property type="entry name" value="GST_NTER"/>
    <property type="match status" value="1"/>
</dbReference>
<dbReference type="InterPro" id="IPR034330">
    <property type="entry name" value="GST_Zeta_C"/>
</dbReference>
<reference evidence="2 3" key="1">
    <citation type="submission" date="2017-11" db="EMBL/GenBank/DDBJ databases">
        <title>Population delineation of vibrios coincides with oyster pathogenicity.</title>
        <authorList>
            <person name="Bruto M."/>
            <person name="Labreuche Y."/>
            <person name="James A."/>
            <person name="Piel D."/>
            <person name="Chenivesse S."/>
            <person name="Petton B."/>
            <person name="Polz M.F."/>
            <person name="Le Roux F."/>
        </authorList>
    </citation>
    <scope>NUCLEOTIDE SEQUENCE [LARGE SCALE GENOMIC DNA]</scope>
    <source>
        <strain evidence="2 3">FF_144</strain>
    </source>
</reference>
<dbReference type="SFLD" id="SFLDG00358">
    <property type="entry name" value="Main_(cytGST)"/>
    <property type="match status" value="1"/>
</dbReference>
<accession>A0A2N7G2E6</accession>
<dbReference type="GO" id="GO:0005737">
    <property type="term" value="C:cytoplasm"/>
    <property type="evidence" value="ECO:0007669"/>
    <property type="project" value="InterPro"/>
</dbReference>
<dbReference type="CDD" id="cd03191">
    <property type="entry name" value="GST_C_Zeta"/>
    <property type="match status" value="1"/>
</dbReference>
<sequence length="234" mass="26740">MSESIVNKNIILYGYWRSSAAYRVRIGLNLKQLNYESKSVHLVRNGGEQHDPQYRDLNASELVPVLVDGEVQLNQSLVILQYLDEHYMCESSPDTSLIPEQVPLRYQALAMAQDIAMEIHPLNNLRVLQYLERELSCEQEAKMDWLRYWMSQGFSALEEKLAKHRKAHGDSMYSLTDSPCIVDICLVPQVYNALRFGVDMSPYPLINSIVEACNQLPDFIDAMPENQADANAPM</sequence>
<dbReference type="GO" id="GO:0016034">
    <property type="term" value="F:maleylacetoacetate isomerase activity"/>
    <property type="evidence" value="ECO:0007669"/>
    <property type="project" value="TreeGrafter"/>
</dbReference>